<sequence>MLSSFATPLSYLPNPYMRRKIFQYPKSGDYKTDFWGIHSMELHPSGIAIAPWSGYLAICTYDAYTSDDKPTGHLFIWKKLTDFCNYKKANYHYSMDRPQSVAFDNNETLYVSSPENGTIHYTEDINIAPDKMFRLDANATNNATNPRGMAFNDDNEMYVMCSNKSSGRNASIVKVNNPANPDLRQMQEMLNSEQSEPGALALAIWGDKLYTTDLNGLAKRTSVNRYAIDENILVNKKSMPDSCGHAGMTMDITSDGDKVYFTNLVDGNAYVTQWDVNSLSPNPTRNFKLGSDAGQYTAWGIVVYEGFIIVADTARNQVKIIQETQLEY</sequence>
<accession>A0A5M6CAT0</accession>
<evidence type="ECO:0000313" key="1">
    <source>
        <dbReference type="EMBL" id="KAA5532276.1"/>
    </source>
</evidence>
<organism evidence="1 2">
    <name type="scientific">Taibaiella lutea</name>
    <dbReference type="NCBI Taxonomy" id="2608001"/>
    <lineage>
        <taxon>Bacteria</taxon>
        <taxon>Pseudomonadati</taxon>
        <taxon>Bacteroidota</taxon>
        <taxon>Chitinophagia</taxon>
        <taxon>Chitinophagales</taxon>
        <taxon>Chitinophagaceae</taxon>
        <taxon>Taibaiella</taxon>
    </lineage>
</organism>
<dbReference type="RefSeq" id="WP_150033779.1">
    <property type="nucleotide sequence ID" value="NZ_VWSH01000004.1"/>
</dbReference>
<gene>
    <name evidence="1" type="ORF">F0919_15885</name>
</gene>
<dbReference type="Gene3D" id="2.130.10.10">
    <property type="entry name" value="YVTN repeat-like/Quinoprotein amine dehydrogenase"/>
    <property type="match status" value="1"/>
</dbReference>
<keyword evidence="2" id="KW-1185">Reference proteome</keyword>
<evidence type="ECO:0008006" key="3">
    <source>
        <dbReference type="Google" id="ProtNLM"/>
    </source>
</evidence>
<protein>
    <recommendedName>
        <fullName evidence="3">SMP-30/Gluconolactonase/LRE-like region domain-containing protein</fullName>
    </recommendedName>
</protein>
<reference evidence="1 2" key="1">
    <citation type="submission" date="2019-09" db="EMBL/GenBank/DDBJ databases">
        <title>Genome sequence and assembly of Taibaiella sp.</title>
        <authorList>
            <person name="Chhetri G."/>
        </authorList>
    </citation>
    <scope>NUCLEOTIDE SEQUENCE [LARGE SCALE GENOMIC DNA]</scope>
    <source>
        <strain evidence="1 2">KVB11</strain>
    </source>
</reference>
<dbReference type="EMBL" id="VWSH01000004">
    <property type="protein sequence ID" value="KAA5532276.1"/>
    <property type="molecule type" value="Genomic_DNA"/>
</dbReference>
<evidence type="ECO:0000313" key="2">
    <source>
        <dbReference type="Proteomes" id="UP000323632"/>
    </source>
</evidence>
<name>A0A5M6CAT0_9BACT</name>
<dbReference type="InterPro" id="IPR015943">
    <property type="entry name" value="WD40/YVTN_repeat-like_dom_sf"/>
</dbReference>
<comment type="caution">
    <text evidence="1">The sequence shown here is derived from an EMBL/GenBank/DDBJ whole genome shotgun (WGS) entry which is preliminary data.</text>
</comment>
<proteinExistence type="predicted"/>
<dbReference type="AlphaFoldDB" id="A0A5M6CAT0"/>
<dbReference type="Proteomes" id="UP000323632">
    <property type="component" value="Unassembled WGS sequence"/>
</dbReference>
<dbReference type="SUPFAM" id="SSF63829">
    <property type="entry name" value="Calcium-dependent phosphotriesterase"/>
    <property type="match status" value="1"/>
</dbReference>